<dbReference type="RefSeq" id="WP_116622528.1">
    <property type="nucleotide sequence ID" value="NZ_QURN01000003.1"/>
</dbReference>
<protein>
    <recommendedName>
        <fullName evidence="3">Phage gp6-like head-tail connector protein</fullName>
    </recommendedName>
</protein>
<dbReference type="NCBIfam" id="TIGR02215">
    <property type="entry name" value="phage_chp_gp8"/>
    <property type="match status" value="1"/>
</dbReference>
<comment type="caution">
    <text evidence="1">The sequence shown here is derived from an EMBL/GenBank/DDBJ whole genome shotgun (WGS) entry which is preliminary data.</text>
</comment>
<dbReference type="Proteomes" id="UP000262379">
    <property type="component" value="Unassembled WGS sequence"/>
</dbReference>
<keyword evidence="2" id="KW-1185">Reference proteome</keyword>
<dbReference type="NCBIfam" id="TIGR01560">
    <property type="entry name" value="put_DNA_pack"/>
    <property type="match status" value="1"/>
</dbReference>
<evidence type="ECO:0000313" key="2">
    <source>
        <dbReference type="Proteomes" id="UP000262379"/>
    </source>
</evidence>
<proteinExistence type="predicted"/>
<evidence type="ECO:0000313" key="1">
    <source>
        <dbReference type="EMBL" id="RFC68760.1"/>
    </source>
</evidence>
<dbReference type="InterPro" id="IPR006450">
    <property type="entry name" value="Phage_HK97_gp6-like"/>
</dbReference>
<dbReference type="CDD" id="cd08054">
    <property type="entry name" value="gp6"/>
    <property type="match status" value="1"/>
</dbReference>
<reference evidence="2" key="1">
    <citation type="submission" date="2018-08" db="EMBL/GenBank/DDBJ databases">
        <authorList>
            <person name="Im W.T."/>
        </authorList>
    </citation>
    <scope>NUCLEOTIDE SEQUENCE [LARGE SCALE GENOMIC DNA]</scope>
    <source>
        <strain evidence="2">LA-28</strain>
    </source>
</reference>
<evidence type="ECO:0008006" key="3">
    <source>
        <dbReference type="Google" id="ProtNLM"/>
    </source>
</evidence>
<dbReference type="AlphaFoldDB" id="A0A371XHQ0"/>
<accession>A0A371XHQ0</accession>
<dbReference type="Pfam" id="PF05135">
    <property type="entry name" value="Phage_connect_1"/>
    <property type="match status" value="1"/>
</dbReference>
<sequence length="189" mass="20922">MTSIRTGEPGAEPVTLAELKQYLRLGHASEDDFLVGLIRAAREDLERATGLALIEQDWRLVLDRVPSNGIVLLPRHPVREVAAVTFYDADGAAHVLSADEYQADTVSRPARIVIATRLNGLRVMNGLEIDFACGFGEAGPDVPDILRRAITLLAAHWYEFRTSYGPSEQPVSYPAGYDRMISAYVERRL</sequence>
<dbReference type="InterPro" id="IPR011738">
    <property type="entry name" value="Phage_CHP"/>
</dbReference>
<gene>
    <name evidence="1" type="ORF">DY251_03745</name>
</gene>
<organism evidence="1 2">
    <name type="scientific">Mesorhizobium denitrificans</name>
    <dbReference type="NCBI Taxonomy" id="2294114"/>
    <lineage>
        <taxon>Bacteria</taxon>
        <taxon>Pseudomonadati</taxon>
        <taxon>Pseudomonadota</taxon>
        <taxon>Alphaproteobacteria</taxon>
        <taxon>Hyphomicrobiales</taxon>
        <taxon>Phyllobacteriaceae</taxon>
        <taxon>Mesorhizobium</taxon>
    </lineage>
</organism>
<dbReference type="EMBL" id="QURN01000003">
    <property type="protein sequence ID" value="RFC68760.1"/>
    <property type="molecule type" value="Genomic_DNA"/>
</dbReference>
<name>A0A371XHQ0_9HYPH</name>
<dbReference type="InterPro" id="IPR021146">
    <property type="entry name" value="Phage_gp6-like_head-tail"/>
</dbReference>
<dbReference type="Gene3D" id="1.10.3230.30">
    <property type="entry name" value="Phage gp6-like head-tail connector protein"/>
    <property type="match status" value="1"/>
</dbReference>